<protein>
    <submittedName>
        <fullName evidence="13">I-AAA protease yme1</fullName>
    </submittedName>
</protein>
<feature type="transmembrane region" description="Helical" evidence="11">
    <location>
        <begin position="135"/>
        <end position="154"/>
    </location>
</feature>
<evidence type="ECO:0000256" key="6">
    <source>
        <dbReference type="ARBA" id="ARBA00022801"/>
    </source>
</evidence>
<dbReference type="Gene3D" id="1.10.8.60">
    <property type="match status" value="1"/>
</dbReference>
<dbReference type="InterPro" id="IPR000642">
    <property type="entry name" value="Peptidase_M41"/>
</dbReference>
<dbReference type="PANTHER" id="PTHR23076:SF97">
    <property type="entry name" value="ATP-DEPENDENT ZINC METALLOPROTEASE YME1L1"/>
    <property type="match status" value="1"/>
</dbReference>
<name>A0AA43TXU1_9LECA</name>
<dbReference type="SUPFAM" id="SSF52540">
    <property type="entry name" value="P-loop containing nucleoside triphosphate hydrolases"/>
    <property type="match status" value="1"/>
</dbReference>
<evidence type="ECO:0000256" key="9">
    <source>
        <dbReference type="RuleBase" id="RU003651"/>
    </source>
</evidence>
<evidence type="ECO:0000313" key="13">
    <source>
        <dbReference type="EMBL" id="MDI1491898.1"/>
    </source>
</evidence>
<evidence type="ECO:0000256" key="10">
    <source>
        <dbReference type="SAM" id="MobiDB-lite"/>
    </source>
</evidence>
<keyword evidence="9" id="KW-0547">Nucleotide-binding</keyword>
<dbReference type="InterPro" id="IPR003593">
    <property type="entry name" value="AAA+_ATPase"/>
</dbReference>
<dbReference type="SUPFAM" id="SSF140990">
    <property type="entry name" value="FtsH protease domain-like"/>
    <property type="match status" value="1"/>
</dbReference>
<keyword evidence="9" id="KW-0067">ATP-binding</keyword>
<keyword evidence="4 13" id="KW-0645">Protease</keyword>
<accession>A0AA43TXU1</accession>
<reference evidence="13" key="1">
    <citation type="journal article" date="2023" name="Genome Biol. Evol.">
        <title>First Whole Genome Sequence and Flow Cytometry Genome Size Data for the Lichen-Forming Fungus Ramalina farinacea (Ascomycota).</title>
        <authorList>
            <person name="Llewellyn T."/>
            <person name="Mian S."/>
            <person name="Hill R."/>
            <person name="Leitch I.J."/>
            <person name="Gaya E."/>
        </authorList>
    </citation>
    <scope>NUCLEOTIDE SEQUENCE</scope>
    <source>
        <strain evidence="13">LIQ254RAFAR</strain>
    </source>
</reference>
<evidence type="ECO:0000256" key="4">
    <source>
        <dbReference type="ARBA" id="ARBA00022670"/>
    </source>
</evidence>
<dbReference type="GO" id="GO:0046872">
    <property type="term" value="F:metal ion binding"/>
    <property type="evidence" value="ECO:0007669"/>
    <property type="project" value="UniProtKB-KW"/>
</dbReference>
<dbReference type="InterPro" id="IPR041569">
    <property type="entry name" value="AAA_lid_3"/>
</dbReference>
<dbReference type="InterPro" id="IPR037219">
    <property type="entry name" value="Peptidase_M41-like"/>
</dbReference>
<feature type="region of interest" description="Disordered" evidence="10">
    <location>
        <begin position="639"/>
        <end position="679"/>
    </location>
</feature>
<evidence type="ECO:0000256" key="3">
    <source>
        <dbReference type="ARBA" id="ARBA00010550"/>
    </source>
</evidence>
<keyword evidence="8" id="KW-0482">Metalloprotease</keyword>
<dbReference type="GO" id="GO:0004222">
    <property type="term" value="F:metalloendopeptidase activity"/>
    <property type="evidence" value="ECO:0007669"/>
    <property type="project" value="InterPro"/>
</dbReference>
<comment type="similarity">
    <text evidence="9">Belongs to the AAA ATPase family.</text>
</comment>
<comment type="similarity">
    <text evidence="3">In the N-terminal section; belongs to the AAA ATPase family.</text>
</comment>
<dbReference type="PANTHER" id="PTHR23076">
    <property type="entry name" value="METALLOPROTEASE M41 FTSH"/>
    <property type="match status" value="1"/>
</dbReference>
<dbReference type="Pfam" id="PF17862">
    <property type="entry name" value="AAA_lid_3"/>
    <property type="match status" value="1"/>
</dbReference>
<comment type="caution">
    <text evidence="13">The sequence shown here is derived from an EMBL/GenBank/DDBJ whole genome shotgun (WGS) entry which is preliminary data.</text>
</comment>
<proteinExistence type="inferred from homology"/>
<dbReference type="GO" id="GO:0004176">
    <property type="term" value="F:ATP-dependent peptidase activity"/>
    <property type="evidence" value="ECO:0007669"/>
    <property type="project" value="InterPro"/>
</dbReference>
<evidence type="ECO:0000256" key="11">
    <source>
        <dbReference type="SAM" id="Phobius"/>
    </source>
</evidence>
<dbReference type="AlphaFoldDB" id="A0AA43TXU1"/>
<dbReference type="SMART" id="SM00382">
    <property type="entry name" value="AAA"/>
    <property type="match status" value="1"/>
</dbReference>
<keyword evidence="7" id="KW-0862">Zinc</keyword>
<dbReference type="Gene3D" id="3.40.50.300">
    <property type="entry name" value="P-loop containing nucleotide triphosphate hydrolases"/>
    <property type="match status" value="1"/>
</dbReference>
<dbReference type="InterPro" id="IPR027417">
    <property type="entry name" value="P-loop_NTPase"/>
</dbReference>
<dbReference type="CDD" id="cd19501">
    <property type="entry name" value="RecA-like_FtsH"/>
    <property type="match status" value="1"/>
</dbReference>
<keyword evidence="6" id="KW-0378">Hydrolase</keyword>
<evidence type="ECO:0000256" key="1">
    <source>
        <dbReference type="ARBA" id="ARBA00001947"/>
    </source>
</evidence>
<dbReference type="GO" id="GO:0016887">
    <property type="term" value="F:ATP hydrolysis activity"/>
    <property type="evidence" value="ECO:0007669"/>
    <property type="project" value="InterPro"/>
</dbReference>
<dbReference type="GO" id="GO:0005743">
    <property type="term" value="C:mitochondrial inner membrane"/>
    <property type="evidence" value="ECO:0007669"/>
    <property type="project" value="TreeGrafter"/>
</dbReference>
<comment type="similarity">
    <text evidence="2">In the C-terminal section; belongs to the peptidase M41 family.</text>
</comment>
<dbReference type="FunFam" id="1.10.8.60:FF:000001">
    <property type="entry name" value="ATP-dependent zinc metalloprotease FtsH"/>
    <property type="match status" value="1"/>
</dbReference>
<dbReference type="Gene3D" id="1.20.58.760">
    <property type="entry name" value="Peptidase M41"/>
    <property type="match status" value="1"/>
</dbReference>
<organism evidence="13 14">
    <name type="scientific">Ramalina farinacea</name>
    <dbReference type="NCBI Taxonomy" id="258253"/>
    <lineage>
        <taxon>Eukaryota</taxon>
        <taxon>Fungi</taxon>
        <taxon>Dikarya</taxon>
        <taxon>Ascomycota</taxon>
        <taxon>Pezizomycotina</taxon>
        <taxon>Lecanoromycetes</taxon>
        <taxon>OSLEUM clade</taxon>
        <taxon>Lecanoromycetidae</taxon>
        <taxon>Lecanorales</taxon>
        <taxon>Lecanorineae</taxon>
        <taxon>Ramalinaceae</taxon>
        <taxon>Ramalina</taxon>
    </lineage>
</organism>
<dbReference type="InterPro" id="IPR003959">
    <property type="entry name" value="ATPase_AAA_core"/>
</dbReference>
<dbReference type="GO" id="GO:0006515">
    <property type="term" value="P:protein quality control for misfolded or incompletely synthesized proteins"/>
    <property type="evidence" value="ECO:0007669"/>
    <property type="project" value="TreeGrafter"/>
</dbReference>
<dbReference type="InterPro" id="IPR048438">
    <property type="entry name" value="Yme1-like_N"/>
</dbReference>
<evidence type="ECO:0000256" key="5">
    <source>
        <dbReference type="ARBA" id="ARBA00022723"/>
    </source>
</evidence>
<dbReference type="PROSITE" id="PS00674">
    <property type="entry name" value="AAA"/>
    <property type="match status" value="1"/>
</dbReference>
<dbReference type="Pfam" id="PF00004">
    <property type="entry name" value="AAA"/>
    <property type="match status" value="1"/>
</dbReference>
<keyword evidence="5" id="KW-0479">Metal-binding</keyword>
<evidence type="ECO:0000256" key="2">
    <source>
        <dbReference type="ARBA" id="ARBA00010044"/>
    </source>
</evidence>
<keyword evidence="11" id="KW-0812">Transmembrane</keyword>
<dbReference type="InterPro" id="IPR003960">
    <property type="entry name" value="ATPase_AAA_CS"/>
</dbReference>
<evidence type="ECO:0000256" key="8">
    <source>
        <dbReference type="ARBA" id="ARBA00023049"/>
    </source>
</evidence>
<dbReference type="Pfam" id="PF01434">
    <property type="entry name" value="Peptidase_M41"/>
    <property type="match status" value="1"/>
</dbReference>
<dbReference type="Pfam" id="PF21232">
    <property type="entry name" value="Yme1-like_N"/>
    <property type="match status" value="1"/>
</dbReference>
<feature type="domain" description="AAA+ ATPase" evidence="12">
    <location>
        <begin position="213"/>
        <end position="349"/>
    </location>
</feature>
<keyword evidence="11" id="KW-1133">Transmembrane helix</keyword>
<dbReference type="Proteomes" id="UP001161017">
    <property type="component" value="Unassembled WGS sequence"/>
</dbReference>
<dbReference type="GO" id="GO:0007005">
    <property type="term" value="P:mitochondrion organization"/>
    <property type="evidence" value="ECO:0007669"/>
    <property type="project" value="TreeGrafter"/>
</dbReference>
<keyword evidence="14" id="KW-1185">Reference proteome</keyword>
<evidence type="ECO:0000313" key="14">
    <source>
        <dbReference type="Proteomes" id="UP001161017"/>
    </source>
</evidence>
<keyword evidence="11" id="KW-0472">Membrane</keyword>
<dbReference type="GO" id="GO:0005524">
    <property type="term" value="F:ATP binding"/>
    <property type="evidence" value="ECO:0007669"/>
    <property type="project" value="UniProtKB-KW"/>
</dbReference>
<dbReference type="EMBL" id="JAPUFD010000016">
    <property type="protein sequence ID" value="MDI1491898.1"/>
    <property type="molecule type" value="Genomic_DNA"/>
</dbReference>
<comment type="cofactor">
    <cofactor evidence="1">
        <name>Zn(2+)</name>
        <dbReference type="ChEBI" id="CHEBI:29105"/>
    </cofactor>
</comment>
<evidence type="ECO:0000259" key="12">
    <source>
        <dbReference type="SMART" id="SM00382"/>
    </source>
</evidence>
<gene>
    <name evidence="13" type="primary">YME1</name>
    <name evidence="13" type="ORF">OHK93_003109</name>
</gene>
<evidence type="ECO:0000256" key="7">
    <source>
        <dbReference type="ARBA" id="ARBA00022833"/>
    </source>
</evidence>
<sequence length="679" mass="72988">MEQTANNNPTSASAQNAFYSALQRANLPNIVVERFQTGRYASNDACETTYKRSLEQIARAEGGGAGAGALSGTAQAGSLSDNQLQNIAASIAARTKNSSVAGAKVGTKGTGEKSSPVHVVIEESMGSSFFKWVRFLLFYALIGYVCLVVMTIAVDFSGVLKKVGGTNNAETQPQQQTVRFTDVHGCDEAKEELQELVEFLKNPERFSSLGGKLPKGILMVGPPGTGKTLLARAVAGEAGVPFFYMSGSEFDEMYVGVGAKRVRELFQNARAKAPAIIFIDELDAIGAKRNERDPTYVKQSLNQLLTELDGFSQDTGVIILGATNFPKLLDKALTRPGRFDRNVEVPLPDVRGRMEILKHHMRNMKIDPDVDPSLLARGTSGFSGAELESLVNQAAIRASKNRAVKISMLDMEWSKDKIMMGAERRSQVIQEKDKLMTAYHEAGHALVALHTVGAMPLYKATIMPRGQSLGVTHLMPEMDKVSESRSAMRAGIDVSMGGKAAEQIIYGEDMVTSGCSSSFPPISFSAVANSSPNHQDLHNATRTAYTMVTSLGMSDLGNIDLTLHYEALSPTTRTQIETEVRKMLDEGYGRARSLLTEKKKDLDILAKALVEYEVLNLEEMQQVLKGEKLKRMGVVVKGENSISDGGGGDGGKDGGIVPPSSSSSSSGGQAERPEGEGAA</sequence>
<dbReference type="FunFam" id="3.40.50.300:FF:000175">
    <property type="entry name" value="ATP-dependent zinc metalloprotease FTSH 4"/>
    <property type="match status" value="1"/>
</dbReference>